<organism evidence="2 3">
    <name type="scientific">Acetobacter malorum</name>
    <dbReference type="NCBI Taxonomy" id="178901"/>
    <lineage>
        <taxon>Bacteria</taxon>
        <taxon>Pseudomonadati</taxon>
        <taxon>Pseudomonadota</taxon>
        <taxon>Alphaproteobacteria</taxon>
        <taxon>Acetobacterales</taxon>
        <taxon>Acetobacteraceae</taxon>
        <taxon>Acetobacter</taxon>
    </lineage>
</organism>
<keyword evidence="1" id="KW-0472">Membrane</keyword>
<dbReference type="RefSeq" id="WP_061498477.1">
    <property type="nucleotide sequence ID" value="NZ_LHZX01000163.1"/>
</dbReference>
<keyword evidence="1" id="KW-0812">Transmembrane</keyword>
<evidence type="ECO:0000313" key="3">
    <source>
        <dbReference type="Proteomes" id="UP000075377"/>
    </source>
</evidence>
<evidence type="ECO:0000313" key="2">
    <source>
        <dbReference type="EMBL" id="KXV72067.1"/>
    </source>
</evidence>
<gene>
    <name evidence="2" type="ORF">AD951_01330</name>
</gene>
<comment type="caution">
    <text evidence="2">The sequence shown here is derived from an EMBL/GenBank/DDBJ whole genome shotgun (WGS) entry which is preliminary data.</text>
</comment>
<reference evidence="2 3" key="1">
    <citation type="submission" date="2015-06" db="EMBL/GenBank/DDBJ databases">
        <title>Improved classification and identification of acetic acid bacteria using matrix-assisted laser desorption/ionization time-of-flight mass spectrometry; Gluconobacter nephelii and Gluconobacter uchimurae are later heterotypic synonyms of Gluconobacter japonicus and Gluconobacter oxydans, respectively.</title>
        <authorList>
            <person name="Li L."/>
            <person name="Cleenwerck I."/>
            <person name="De Vuyst L."/>
            <person name="Vandamme P."/>
        </authorList>
    </citation>
    <scope>NUCLEOTIDE SEQUENCE [LARGE SCALE GENOMIC DNA]</scope>
    <source>
        <strain evidence="2 3">LMG 1699</strain>
    </source>
</reference>
<keyword evidence="1" id="KW-1133">Transmembrane helix</keyword>
<dbReference type="AlphaFoldDB" id="A0A149UVU2"/>
<protein>
    <submittedName>
        <fullName evidence="2">Uncharacterized protein</fullName>
    </submittedName>
</protein>
<sequence>MDHNANPLENLGISPDLLGKVDTSLIIRDFLEDFKKLGSFKETREKHESQNAFMRLWNSDDIEKAQLDSIELQERFAKKQGQLIVLSVAMSHQLNMQQKTIEDQQTSLYEKTRELASTNETISTQQHELSSQQEQLRQLVDQYFALKGLTADQAKQLVLIAKDVKTAREQMTSSFESERHAVMNVKADLETMLSRQQQDFRALAEEQRFETSQALNEINKVVFSERELTRGALEEATAASTERVASLQDQTNKSFDTLRTQLNLQADSYQKMCGELECKISSQIEDYLGRINIQIIQTKEHFQELLSTQTETVDELEKAFQKNLVGVEDSIQKLRSKIFTLTWMIVGSIGGAVAILLCMILLH</sequence>
<proteinExistence type="predicted"/>
<evidence type="ECO:0000256" key="1">
    <source>
        <dbReference type="SAM" id="Phobius"/>
    </source>
</evidence>
<dbReference type="EMBL" id="LHZX01000163">
    <property type="protein sequence ID" value="KXV72067.1"/>
    <property type="molecule type" value="Genomic_DNA"/>
</dbReference>
<dbReference type="OrthoDB" id="9157065at2"/>
<feature type="transmembrane region" description="Helical" evidence="1">
    <location>
        <begin position="341"/>
        <end position="362"/>
    </location>
</feature>
<name>A0A149UVU2_9PROT</name>
<dbReference type="PATRIC" id="fig|178901.14.peg.2250"/>
<accession>A0A149UVU2</accession>
<dbReference type="Proteomes" id="UP000075377">
    <property type="component" value="Unassembled WGS sequence"/>
</dbReference>